<feature type="coiled-coil region" evidence="1">
    <location>
        <begin position="83"/>
        <end position="110"/>
    </location>
</feature>
<dbReference type="RefSeq" id="WP_042839945.1">
    <property type="nucleotide sequence ID" value="NZ_CABHPY010000209.1"/>
</dbReference>
<evidence type="ECO:0000313" key="3">
    <source>
        <dbReference type="EMBL" id="CNL57930.1"/>
    </source>
</evidence>
<keyword evidence="1" id="KW-0175">Coiled coil</keyword>
<dbReference type="STRING" id="1453495.AT01_1841"/>
<evidence type="ECO:0000313" key="4">
    <source>
        <dbReference type="Proteomes" id="UP000038647"/>
    </source>
</evidence>
<reference evidence="3 5" key="2">
    <citation type="submission" date="2015-03" db="EMBL/GenBank/DDBJ databases">
        <authorList>
            <person name="Murphy D."/>
        </authorList>
    </citation>
    <scope>NUCLEOTIDE SEQUENCE [LARGE SCALE GENOMIC DNA]</scope>
    <source>
        <strain evidence="3 5">IP06005</strain>
    </source>
</reference>
<protein>
    <submittedName>
        <fullName evidence="3">Uncharacterized protein</fullName>
    </submittedName>
</protein>
<accession>A0A0T9UP31</accession>
<reference evidence="2 4" key="1">
    <citation type="submission" date="2015-03" db="EMBL/GenBank/DDBJ databases">
        <authorList>
            <consortium name="Pathogen Informatics"/>
            <person name="Murphy D."/>
        </authorList>
    </citation>
    <scope>NUCLEOTIDE SEQUENCE [LARGE SCALE GENOMIC DNA]</scope>
    <source>
        <strain evidence="2 4">IP08791</strain>
    </source>
</reference>
<keyword evidence="4" id="KW-1185">Reference proteome</keyword>
<sequence>MVKNLLSLTQRRLERIKHDQQMLRRSILALQQQQHDIRTRIQVMEAQSSLYDQAAELTREAFFERQRHKATLLSEIARQLYDLVNVQTEQKAQEQRQRQMQRQLRDTNNRCEKFRTYLKRESTRRRLNRELQQQYEIEELSTYGGDKTGSE</sequence>
<dbReference type="InterPro" id="IPR002954">
    <property type="entry name" value="Salm_SPAgM"/>
</dbReference>
<dbReference type="Proteomes" id="UP000041595">
    <property type="component" value="Unassembled WGS sequence"/>
</dbReference>
<name>A0A0T9UP31_YERAL</name>
<proteinExistence type="predicted"/>
<evidence type="ECO:0000313" key="2">
    <source>
        <dbReference type="EMBL" id="CNL54744.1"/>
    </source>
</evidence>
<evidence type="ECO:0000313" key="5">
    <source>
        <dbReference type="Proteomes" id="UP000041595"/>
    </source>
</evidence>
<gene>
    <name evidence="3" type="ORF">ERS137965_03426</name>
    <name evidence="2" type="ORF">ERS137966_03541</name>
</gene>
<dbReference type="Proteomes" id="UP000038647">
    <property type="component" value="Unassembled WGS sequence"/>
</dbReference>
<dbReference type="EMBL" id="CQEJ01000023">
    <property type="protein sequence ID" value="CNL57930.1"/>
    <property type="molecule type" value="Genomic_DNA"/>
</dbReference>
<evidence type="ECO:0000256" key="1">
    <source>
        <dbReference type="SAM" id="Coils"/>
    </source>
</evidence>
<dbReference type="AlphaFoldDB" id="A0A0T9UP31"/>
<organism evidence="3 5">
    <name type="scientific">Yersinia aldovae</name>
    <dbReference type="NCBI Taxonomy" id="29483"/>
    <lineage>
        <taxon>Bacteria</taxon>
        <taxon>Pseudomonadati</taxon>
        <taxon>Pseudomonadota</taxon>
        <taxon>Gammaproteobacteria</taxon>
        <taxon>Enterobacterales</taxon>
        <taxon>Yersiniaceae</taxon>
        <taxon>Yersinia</taxon>
    </lineage>
</organism>
<dbReference type="Pfam" id="PF02090">
    <property type="entry name" value="SPAM"/>
    <property type="match status" value="1"/>
</dbReference>
<dbReference type="OrthoDB" id="6466997at2"/>
<dbReference type="EMBL" id="CQEH01000020">
    <property type="protein sequence ID" value="CNL54744.1"/>
    <property type="molecule type" value="Genomic_DNA"/>
</dbReference>